<sequence>MDLFVRGLGPKELHVVAQATDSIAAVKAHVSGLMGVPVALFKLSFNARLLVETNFVHDYCITHGSTLAASMALKGGMDFQNRVGSKPGSGGVASEQQANIDRRERLRKLALETVDLSKDPYILKNHLGTFECKLCLTLHSNEGNYLAHTQGKRHQTNLARRAAKDAAEASANVQAPPKPEIQRIRTIKIGLPGYKVTKQRDPDTGARMLLFQIFYPDVMDGLQPRHRFMSAFEQRVEVADKNFQYLLFACEPYETIAFKVPNLDVDKSEGKFFTNWDKLGKSFTLHVTFMPEAPASTQPPAPPMLRTA</sequence>
<evidence type="ECO:0000256" key="9">
    <source>
        <dbReference type="ARBA" id="ARBA00023242"/>
    </source>
</evidence>
<keyword evidence="4" id="KW-0479">Metal-binding</keyword>
<dbReference type="SMART" id="SM01050">
    <property type="entry name" value="CactinC_cactus"/>
    <property type="match status" value="1"/>
</dbReference>
<dbReference type="KEGG" id="spar:SPRG_05192"/>
<keyword evidence="13" id="KW-1185">Reference proteome</keyword>
<keyword evidence="8" id="KW-0508">mRNA splicing</keyword>
<evidence type="ECO:0000259" key="11">
    <source>
        <dbReference type="PROSITE" id="PS50171"/>
    </source>
</evidence>
<evidence type="ECO:0000256" key="2">
    <source>
        <dbReference type="ARBA" id="ARBA00008995"/>
    </source>
</evidence>
<feature type="domain" description="Matrin-type" evidence="11">
    <location>
        <begin position="130"/>
        <end position="160"/>
    </location>
</feature>
<feature type="domain" description="Ubiquitin-like" evidence="10">
    <location>
        <begin position="1"/>
        <end position="76"/>
    </location>
</feature>
<dbReference type="OMA" id="EFWIQIM"/>
<dbReference type="SMART" id="SM00451">
    <property type="entry name" value="ZnF_U1"/>
    <property type="match status" value="1"/>
</dbReference>
<comment type="similarity">
    <text evidence="2">Belongs to the SF3A2 family.</text>
</comment>
<dbReference type="GO" id="GO:0008270">
    <property type="term" value="F:zinc ion binding"/>
    <property type="evidence" value="ECO:0007669"/>
    <property type="project" value="UniProtKB-KW"/>
</dbReference>
<dbReference type="InterPro" id="IPR036236">
    <property type="entry name" value="Znf_C2H2_sf"/>
</dbReference>
<dbReference type="GeneID" id="24127597"/>
<dbReference type="PANTHER" id="PTHR23205:SF0">
    <property type="entry name" value="SPLICING FACTOR 3A SUBUNIT 2"/>
    <property type="match status" value="1"/>
</dbReference>
<dbReference type="Pfam" id="PF16835">
    <property type="entry name" value="SF3A2"/>
    <property type="match status" value="1"/>
</dbReference>
<evidence type="ECO:0000256" key="6">
    <source>
        <dbReference type="ARBA" id="ARBA00022771"/>
    </source>
</evidence>
<dbReference type="SUPFAM" id="SSF54236">
    <property type="entry name" value="Ubiquitin-like"/>
    <property type="match status" value="1"/>
</dbReference>
<dbReference type="AlphaFoldDB" id="A0A067CHK6"/>
<dbReference type="STRING" id="695850.A0A067CHK6"/>
<keyword evidence="3" id="KW-0507">mRNA processing</keyword>
<evidence type="ECO:0000313" key="13">
    <source>
        <dbReference type="Proteomes" id="UP000030745"/>
    </source>
</evidence>
<dbReference type="InterPro" id="IPR029071">
    <property type="entry name" value="Ubiquitin-like_domsf"/>
</dbReference>
<dbReference type="InterPro" id="IPR000690">
    <property type="entry name" value="Matrin/U1-C_Znf_C2H2"/>
</dbReference>
<dbReference type="InterPro" id="IPR031781">
    <property type="entry name" value="SF3A2_dom"/>
</dbReference>
<organism evidence="12 13">
    <name type="scientific">Saprolegnia parasitica (strain CBS 223.65)</name>
    <dbReference type="NCBI Taxonomy" id="695850"/>
    <lineage>
        <taxon>Eukaryota</taxon>
        <taxon>Sar</taxon>
        <taxon>Stramenopiles</taxon>
        <taxon>Oomycota</taxon>
        <taxon>Saprolegniomycetes</taxon>
        <taxon>Saprolegniales</taxon>
        <taxon>Saprolegniaceae</taxon>
        <taxon>Saprolegnia</taxon>
    </lineage>
</organism>
<evidence type="ECO:0000256" key="1">
    <source>
        <dbReference type="ARBA" id="ARBA00004123"/>
    </source>
</evidence>
<comment type="subcellular location">
    <subcellularLocation>
        <location evidence="1">Nucleus</location>
    </subcellularLocation>
</comment>
<dbReference type="SUPFAM" id="SSF57667">
    <property type="entry name" value="beta-beta-alpha zinc fingers"/>
    <property type="match status" value="1"/>
</dbReference>
<dbReference type="InterPro" id="IPR013087">
    <property type="entry name" value="Znf_C2H2_type"/>
</dbReference>
<gene>
    <name evidence="12" type="ORF">SPRG_05192</name>
</gene>
<dbReference type="OrthoDB" id="10250970at2759"/>
<dbReference type="VEuPathDB" id="FungiDB:SPRG_05192"/>
<evidence type="ECO:0008006" key="14">
    <source>
        <dbReference type="Google" id="ProtNLM"/>
    </source>
</evidence>
<keyword evidence="9" id="KW-0539">Nucleus</keyword>
<keyword evidence="5" id="KW-0747">Spliceosome</keyword>
<name>A0A067CHK6_SAPPC</name>
<dbReference type="GO" id="GO:0000245">
    <property type="term" value="P:spliceosomal complex assembly"/>
    <property type="evidence" value="ECO:0007669"/>
    <property type="project" value="TreeGrafter"/>
</dbReference>
<evidence type="ECO:0000256" key="7">
    <source>
        <dbReference type="ARBA" id="ARBA00022833"/>
    </source>
</evidence>
<dbReference type="GO" id="GO:0005686">
    <property type="term" value="C:U2 snRNP"/>
    <property type="evidence" value="ECO:0007669"/>
    <property type="project" value="TreeGrafter"/>
</dbReference>
<evidence type="ECO:0000256" key="4">
    <source>
        <dbReference type="ARBA" id="ARBA00022723"/>
    </source>
</evidence>
<reference evidence="12 13" key="1">
    <citation type="journal article" date="2013" name="PLoS Genet.">
        <title>Distinctive expansion of potential virulence genes in the genome of the oomycete fish pathogen Saprolegnia parasitica.</title>
        <authorList>
            <person name="Jiang R.H."/>
            <person name="de Bruijn I."/>
            <person name="Haas B.J."/>
            <person name="Belmonte R."/>
            <person name="Lobach L."/>
            <person name="Christie J."/>
            <person name="van den Ackerveken G."/>
            <person name="Bottin A."/>
            <person name="Bulone V."/>
            <person name="Diaz-Moreno S.M."/>
            <person name="Dumas B."/>
            <person name="Fan L."/>
            <person name="Gaulin E."/>
            <person name="Govers F."/>
            <person name="Grenville-Briggs L.J."/>
            <person name="Horner N.R."/>
            <person name="Levin J.Z."/>
            <person name="Mammella M."/>
            <person name="Meijer H.J."/>
            <person name="Morris P."/>
            <person name="Nusbaum C."/>
            <person name="Oome S."/>
            <person name="Phillips A.J."/>
            <person name="van Rooyen D."/>
            <person name="Rzeszutek E."/>
            <person name="Saraiva M."/>
            <person name="Secombes C.J."/>
            <person name="Seidl M.F."/>
            <person name="Snel B."/>
            <person name="Stassen J.H."/>
            <person name="Sykes S."/>
            <person name="Tripathy S."/>
            <person name="van den Berg H."/>
            <person name="Vega-Arreguin J.C."/>
            <person name="Wawra S."/>
            <person name="Young S.K."/>
            <person name="Zeng Q."/>
            <person name="Dieguez-Uribeondo J."/>
            <person name="Russ C."/>
            <person name="Tyler B.M."/>
            <person name="van West P."/>
        </authorList>
    </citation>
    <scope>NUCLEOTIDE SEQUENCE [LARGE SCALE GENOMIC DNA]</scope>
    <source>
        <strain evidence="12 13">CBS 223.65</strain>
    </source>
</reference>
<dbReference type="GO" id="GO:0003676">
    <property type="term" value="F:nucleic acid binding"/>
    <property type="evidence" value="ECO:0007669"/>
    <property type="project" value="InterPro"/>
</dbReference>
<evidence type="ECO:0000256" key="8">
    <source>
        <dbReference type="ARBA" id="ARBA00023187"/>
    </source>
</evidence>
<dbReference type="Pfam" id="PF00240">
    <property type="entry name" value="ubiquitin"/>
    <property type="match status" value="1"/>
</dbReference>
<proteinExistence type="inferred from homology"/>
<dbReference type="PANTHER" id="PTHR23205">
    <property type="entry name" value="SPLICING FACTOR 3A SUBUNIT 2"/>
    <property type="match status" value="1"/>
</dbReference>
<dbReference type="CDD" id="cd17039">
    <property type="entry name" value="Ubl_ubiquitin_like"/>
    <property type="match status" value="1"/>
</dbReference>
<dbReference type="Gene3D" id="3.10.20.90">
    <property type="entry name" value="Phosphatidylinositol 3-kinase Catalytic Subunit, Chain A, domain 1"/>
    <property type="match status" value="1"/>
</dbReference>
<dbReference type="PROSITE" id="PS50053">
    <property type="entry name" value="UBIQUITIN_2"/>
    <property type="match status" value="1"/>
</dbReference>
<dbReference type="InterPro" id="IPR052092">
    <property type="entry name" value="SF3A2"/>
</dbReference>
<dbReference type="InterPro" id="IPR003604">
    <property type="entry name" value="Matrin/U1-like-C_Znf_C2H2"/>
</dbReference>
<dbReference type="PROSITE" id="PS50171">
    <property type="entry name" value="ZF_MATRIN"/>
    <property type="match status" value="1"/>
</dbReference>
<evidence type="ECO:0000259" key="10">
    <source>
        <dbReference type="PROSITE" id="PS50053"/>
    </source>
</evidence>
<dbReference type="GO" id="GO:0071004">
    <property type="term" value="C:U2-type prespliceosome"/>
    <property type="evidence" value="ECO:0007669"/>
    <property type="project" value="TreeGrafter"/>
</dbReference>
<evidence type="ECO:0000256" key="3">
    <source>
        <dbReference type="ARBA" id="ARBA00022664"/>
    </source>
</evidence>
<dbReference type="Pfam" id="PF12874">
    <property type="entry name" value="zf-met"/>
    <property type="match status" value="1"/>
</dbReference>
<evidence type="ECO:0000256" key="5">
    <source>
        <dbReference type="ARBA" id="ARBA00022728"/>
    </source>
</evidence>
<dbReference type="GO" id="GO:0071013">
    <property type="term" value="C:catalytic step 2 spliceosome"/>
    <property type="evidence" value="ECO:0007669"/>
    <property type="project" value="TreeGrafter"/>
</dbReference>
<dbReference type="Gene3D" id="2.60.40.2690">
    <property type="match status" value="1"/>
</dbReference>
<dbReference type="RefSeq" id="XP_012199186.1">
    <property type="nucleotide sequence ID" value="XM_012343796.1"/>
</dbReference>
<protein>
    <recommendedName>
        <fullName evidence="14">Matrin-type domain-containing protein</fullName>
    </recommendedName>
</protein>
<evidence type="ECO:0000313" key="12">
    <source>
        <dbReference type="EMBL" id="KDO30003.1"/>
    </source>
</evidence>
<dbReference type="Proteomes" id="UP000030745">
    <property type="component" value="Unassembled WGS sequence"/>
</dbReference>
<dbReference type="InterPro" id="IPR000626">
    <property type="entry name" value="Ubiquitin-like_dom"/>
</dbReference>
<dbReference type="SMART" id="SM00213">
    <property type="entry name" value="UBQ"/>
    <property type="match status" value="1"/>
</dbReference>
<accession>A0A067CHK6</accession>
<dbReference type="EMBL" id="KK583203">
    <property type="protein sequence ID" value="KDO30003.1"/>
    <property type="molecule type" value="Genomic_DNA"/>
</dbReference>
<keyword evidence="7" id="KW-0862">Zinc</keyword>
<keyword evidence="6" id="KW-0863">Zinc-finger</keyword>